<evidence type="ECO:0000313" key="8">
    <source>
        <dbReference type="Proteomes" id="UP000887575"/>
    </source>
</evidence>
<feature type="region of interest" description="Disordered" evidence="6">
    <location>
        <begin position="341"/>
        <end position="367"/>
    </location>
</feature>
<dbReference type="WBParaSite" id="MBELARI_LOCUS2349">
    <property type="protein sequence ID" value="MBELARI_LOCUS2349"/>
    <property type="gene ID" value="MBELARI_LOCUS2349"/>
</dbReference>
<dbReference type="SMART" id="SM00360">
    <property type="entry name" value="RRM"/>
    <property type="match status" value="2"/>
</dbReference>
<dbReference type="GO" id="GO:0005634">
    <property type="term" value="C:nucleus"/>
    <property type="evidence" value="ECO:0007669"/>
    <property type="project" value="TreeGrafter"/>
</dbReference>
<keyword evidence="8" id="KW-1185">Reference proteome</keyword>
<evidence type="ECO:0000256" key="6">
    <source>
        <dbReference type="SAM" id="MobiDB-lite"/>
    </source>
</evidence>
<protein>
    <submittedName>
        <fullName evidence="9">RING-type domain-containing protein</fullName>
    </submittedName>
</protein>
<evidence type="ECO:0000259" key="7">
    <source>
        <dbReference type="PROSITE" id="PS50089"/>
    </source>
</evidence>
<sequence>MDIVMNEFLYLIREDPKISLYETRILEAFFEIESEQSRCQTLNRVVDFMKNCLPKLREKFGNQSSKQAVENFKPIKEFDGSVLVVRHENWEALVSWMPLEIIQNSTFTNIWYTPMLAFYLSDTQLSEKDLKVIMENCRRRRDQKQISQSSSSKMVTHNDERAPSPPARSSSRLTRSNFTCPICFDDYDQSSHKPMIISECGHTLCQTCVNRLVECPECRAPIQRVIVNFAFKNAIEERELQDVQVNQLKTLILAQKHMVLVSGLPEKKPTATKIFKDLIAVFADEPLKIEFVKPASLGQALLTFSQLDFALKFITLYNEKRYGDTDFLMKIELFKETPSRNLSVPTKDENSDSEISRSSSPPQRNRNLEIDKTKIYLKNLPSHATNQSVIKWIFKDNPNLVLGSLSLKLDPFGMQTCIAKFRNEKEVDKIISEFNNKVYPGTETILHVRHFKANQPKGRSKSRDPQSPKAVGGRFNGRPSLSPTRAAQSSKFSNLAQRPQGESIQVAEVDGIKFLPSLQPNPIHKTCLITFKTPRAAQLAQRYFFGKPFQHPGCFLNIDNLQPQTSPSIQENRVLIKNLPASVTENDLVEMFHQICKIAHDQDLRPKINLKRLPNGTSEAIISFQTLEGAQRISLLYKAHDFQGQTIHASLI</sequence>
<dbReference type="InterPro" id="IPR001841">
    <property type="entry name" value="Znf_RING"/>
</dbReference>
<dbReference type="GO" id="GO:0005737">
    <property type="term" value="C:cytoplasm"/>
    <property type="evidence" value="ECO:0007669"/>
    <property type="project" value="TreeGrafter"/>
</dbReference>
<dbReference type="SUPFAM" id="SSF57850">
    <property type="entry name" value="RING/U-box"/>
    <property type="match status" value="1"/>
</dbReference>
<keyword evidence="1" id="KW-0479">Metal-binding</keyword>
<feature type="region of interest" description="Disordered" evidence="6">
    <location>
        <begin position="141"/>
        <end position="173"/>
    </location>
</feature>
<reference evidence="9" key="1">
    <citation type="submission" date="2024-02" db="UniProtKB">
        <authorList>
            <consortium name="WormBaseParasite"/>
        </authorList>
    </citation>
    <scope>IDENTIFICATION</scope>
</reference>
<keyword evidence="2 5" id="KW-0863">Zinc-finger</keyword>
<name>A0AAF3F6B8_9BILA</name>
<evidence type="ECO:0000256" key="3">
    <source>
        <dbReference type="ARBA" id="ARBA00022833"/>
    </source>
</evidence>
<dbReference type="Gene3D" id="3.30.70.330">
    <property type="match status" value="1"/>
</dbReference>
<keyword evidence="3" id="KW-0862">Zinc</keyword>
<dbReference type="GO" id="GO:0003729">
    <property type="term" value="F:mRNA binding"/>
    <property type="evidence" value="ECO:0007669"/>
    <property type="project" value="TreeGrafter"/>
</dbReference>
<feature type="region of interest" description="Disordered" evidence="6">
    <location>
        <begin position="452"/>
        <end position="499"/>
    </location>
</feature>
<dbReference type="InterPro" id="IPR012677">
    <property type="entry name" value="Nucleotide-bd_a/b_plait_sf"/>
</dbReference>
<evidence type="ECO:0000256" key="5">
    <source>
        <dbReference type="PROSITE-ProRule" id="PRU00175"/>
    </source>
</evidence>
<evidence type="ECO:0000256" key="1">
    <source>
        <dbReference type="ARBA" id="ARBA00022723"/>
    </source>
</evidence>
<dbReference type="Gene3D" id="3.30.40.10">
    <property type="entry name" value="Zinc/RING finger domain, C3HC4 (zinc finger)"/>
    <property type="match status" value="1"/>
</dbReference>
<dbReference type="InterPro" id="IPR000504">
    <property type="entry name" value="RRM_dom"/>
</dbReference>
<dbReference type="Pfam" id="PF14634">
    <property type="entry name" value="zf-RING_5"/>
    <property type="match status" value="1"/>
</dbReference>
<evidence type="ECO:0000313" key="9">
    <source>
        <dbReference type="WBParaSite" id="MBELARI_LOCUS2349"/>
    </source>
</evidence>
<proteinExistence type="predicted"/>
<feature type="compositionally biased region" description="Polar residues" evidence="6">
    <location>
        <begin position="479"/>
        <end position="499"/>
    </location>
</feature>
<evidence type="ECO:0000256" key="2">
    <source>
        <dbReference type="ARBA" id="ARBA00022771"/>
    </source>
</evidence>
<dbReference type="AlphaFoldDB" id="A0AAF3F6B8"/>
<dbReference type="InterPro" id="IPR050374">
    <property type="entry name" value="RRT5_SRSF_SR"/>
</dbReference>
<dbReference type="PANTHER" id="PTHR23003">
    <property type="entry name" value="RNA RECOGNITION MOTIF RRM DOMAIN CONTAINING PROTEIN"/>
    <property type="match status" value="1"/>
</dbReference>
<feature type="domain" description="RING-type" evidence="7">
    <location>
        <begin position="180"/>
        <end position="219"/>
    </location>
</feature>
<feature type="compositionally biased region" description="Low complexity" evidence="6">
    <location>
        <begin position="356"/>
        <end position="365"/>
    </location>
</feature>
<dbReference type="SUPFAM" id="SSF54928">
    <property type="entry name" value="RNA-binding domain, RBD"/>
    <property type="match status" value="2"/>
</dbReference>
<accession>A0AAF3F6B8</accession>
<organism evidence="8 9">
    <name type="scientific">Mesorhabditis belari</name>
    <dbReference type="NCBI Taxonomy" id="2138241"/>
    <lineage>
        <taxon>Eukaryota</taxon>
        <taxon>Metazoa</taxon>
        <taxon>Ecdysozoa</taxon>
        <taxon>Nematoda</taxon>
        <taxon>Chromadorea</taxon>
        <taxon>Rhabditida</taxon>
        <taxon>Rhabditina</taxon>
        <taxon>Rhabditomorpha</taxon>
        <taxon>Rhabditoidea</taxon>
        <taxon>Rhabditidae</taxon>
        <taxon>Mesorhabditinae</taxon>
        <taxon>Mesorhabditis</taxon>
    </lineage>
</organism>
<dbReference type="PROSITE" id="PS50089">
    <property type="entry name" value="ZF_RING_2"/>
    <property type="match status" value="1"/>
</dbReference>
<dbReference type="InterPro" id="IPR035979">
    <property type="entry name" value="RBD_domain_sf"/>
</dbReference>
<keyword evidence="4" id="KW-0694">RNA-binding</keyword>
<evidence type="ECO:0000256" key="4">
    <source>
        <dbReference type="ARBA" id="ARBA00022884"/>
    </source>
</evidence>
<dbReference type="PROSITE" id="PS00518">
    <property type="entry name" value="ZF_RING_1"/>
    <property type="match status" value="1"/>
</dbReference>
<dbReference type="SMART" id="SM00184">
    <property type="entry name" value="RING"/>
    <property type="match status" value="1"/>
</dbReference>
<dbReference type="InterPro" id="IPR017907">
    <property type="entry name" value="Znf_RING_CS"/>
</dbReference>
<dbReference type="GO" id="GO:0008270">
    <property type="term" value="F:zinc ion binding"/>
    <property type="evidence" value="ECO:0007669"/>
    <property type="project" value="UniProtKB-KW"/>
</dbReference>
<dbReference type="InterPro" id="IPR013083">
    <property type="entry name" value="Znf_RING/FYVE/PHD"/>
</dbReference>
<dbReference type="Proteomes" id="UP000887575">
    <property type="component" value="Unassembled WGS sequence"/>
</dbReference>